<evidence type="ECO:0000313" key="1">
    <source>
        <dbReference type="EMBL" id="KIL54981.1"/>
    </source>
</evidence>
<proteinExistence type="predicted"/>
<dbReference type="Proteomes" id="UP000054549">
    <property type="component" value="Unassembled WGS sequence"/>
</dbReference>
<dbReference type="HOGENOM" id="CLU_3068156_0_0_1"/>
<name>A0A0C2WEI4_AMAMK</name>
<evidence type="ECO:0000313" key="2">
    <source>
        <dbReference type="Proteomes" id="UP000054549"/>
    </source>
</evidence>
<accession>A0A0C2WEI4</accession>
<gene>
    <name evidence="1" type="ORF">M378DRAFT_173924</name>
</gene>
<protein>
    <submittedName>
        <fullName evidence="1">Uncharacterized protein</fullName>
    </submittedName>
</protein>
<organism evidence="1 2">
    <name type="scientific">Amanita muscaria (strain Koide BX008)</name>
    <dbReference type="NCBI Taxonomy" id="946122"/>
    <lineage>
        <taxon>Eukaryota</taxon>
        <taxon>Fungi</taxon>
        <taxon>Dikarya</taxon>
        <taxon>Basidiomycota</taxon>
        <taxon>Agaricomycotina</taxon>
        <taxon>Agaricomycetes</taxon>
        <taxon>Agaricomycetidae</taxon>
        <taxon>Agaricales</taxon>
        <taxon>Pluteineae</taxon>
        <taxon>Amanitaceae</taxon>
        <taxon>Amanita</taxon>
    </lineage>
</organism>
<dbReference type="EMBL" id="KN818588">
    <property type="protein sequence ID" value="KIL54981.1"/>
    <property type="molecule type" value="Genomic_DNA"/>
</dbReference>
<dbReference type="AlphaFoldDB" id="A0A0C2WEI4"/>
<sequence>MEGQSVTFRPCEQVEFMLSITASSTLPFETLTADIARLLRLSLFIVIKAGATT</sequence>
<reference evidence="1 2" key="1">
    <citation type="submission" date="2014-04" db="EMBL/GenBank/DDBJ databases">
        <title>Evolutionary Origins and Diversification of the Mycorrhizal Mutualists.</title>
        <authorList>
            <consortium name="DOE Joint Genome Institute"/>
            <consortium name="Mycorrhizal Genomics Consortium"/>
            <person name="Kohler A."/>
            <person name="Kuo A."/>
            <person name="Nagy L.G."/>
            <person name="Floudas D."/>
            <person name="Copeland A."/>
            <person name="Barry K.W."/>
            <person name="Cichocki N."/>
            <person name="Veneault-Fourrey C."/>
            <person name="LaButti K."/>
            <person name="Lindquist E.A."/>
            <person name="Lipzen A."/>
            <person name="Lundell T."/>
            <person name="Morin E."/>
            <person name="Murat C."/>
            <person name="Riley R."/>
            <person name="Ohm R."/>
            <person name="Sun H."/>
            <person name="Tunlid A."/>
            <person name="Henrissat B."/>
            <person name="Grigoriev I.V."/>
            <person name="Hibbett D.S."/>
            <person name="Martin F."/>
        </authorList>
    </citation>
    <scope>NUCLEOTIDE SEQUENCE [LARGE SCALE GENOMIC DNA]</scope>
    <source>
        <strain evidence="1 2">Koide BX008</strain>
    </source>
</reference>
<dbReference type="InParanoid" id="A0A0C2WEI4"/>
<keyword evidence="2" id="KW-1185">Reference proteome</keyword>